<evidence type="ECO:0000313" key="1">
    <source>
        <dbReference type="EMBL" id="CAF0746829.1"/>
    </source>
</evidence>
<organism evidence="1 6">
    <name type="scientific">Adineta steineri</name>
    <dbReference type="NCBI Taxonomy" id="433720"/>
    <lineage>
        <taxon>Eukaryota</taxon>
        <taxon>Metazoa</taxon>
        <taxon>Spiralia</taxon>
        <taxon>Gnathifera</taxon>
        <taxon>Rotifera</taxon>
        <taxon>Eurotatoria</taxon>
        <taxon>Bdelloidea</taxon>
        <taxon>Adinetida</taxon>
        <taxon>Adinetidae</taxon>
        <taxon>Adineta</taxon>
    </lineage>
</organism>
<protein>
    <submittedName>
        <fullName evidence="1">Uncharacterized protein</fullName>
    </submittedName>
</protein>
<accession>A0A813NZI3</accession>
<dbReference type="Proteomes" id="UP000663877">
    <property type="component" value="Unassembled WGS sequence"/>
</dbReference>
<dbReference type="AlphaFoldDB" id="A0A813NZI3"/>
<evidence type="ECO:0000313" key="5">
    <source>
        <dbReference type="Proteomes" id="UP000663832"/>
    </source>
</evidence>
<evidence type="ECO:0000313" key="3">
    <source>
        <dbReference type="EMBL" id="CAF1488678.1"/>
    </source>
</evidence>
<dbReference type="EMBL" id="CAJNOM010000533">
    <property type="protein sequence ID" value="CAF1488678.1"/>
    <property type="molecule type" value="Genomic_DNA"/>
</dbReference>
<dbReference type="Proteomes" id="UP000663832">
    <property type="component" value="Unassembled WGS sequence"/>
</dbReference>
<gene>
    <name evidence="1" type="ORF">BJG266_LOCUS2196</name>
    <name evidence="2" type="ORF">JYZ213_LOCUS28111</name>
    <name evidence="4" type="ORF">OXD698_LOCUS9177</name>
    <name evidence="3" type="ORF">QVE165_LOCUS42728</name>
</gene>
<dbReference type="SUPFAM" id="SSF52047">
    <property type="entry name" value="RNI-like"/>
    <property type="match status" value="1"/>
</dbReference>
<comment type="caution">
    <text evidence="1">The sequence shown here is derived from an EMBL/GenBank/DDBJ whole genome shotgun (WGS) entry which is preliminary data.</text>
</comment>
<keyword evidence="5" id="KW-1185">Reference proteome</keyword>
<dbReference type="OrthoDB" id="10611790at2759"/>
<reference evidence="1" key="1">
    <citation type="submission" date="2021-02" db="EMBL/GenBank/DDBJ databases">
        <authorList>
            <person name="Nowell W R."/>
        </authorList>
    </citation>
    <scope>NUCLEOTIDE SEQUENCE</scope>
</reference>
<sequence>MLDDNNTCDKNLHIAKTNFSSIKHLILYSYVNLKDCFPLLSYVPNVRRLSIKCLISSSNYIETCSINLSNLTHISIQFEEFIWILFKNLRVLHLSTNMDDKYFKG</sequence>
<dbReference type="EMBL" id="CAJNOG010000402">
    <property type="protein sequence ID" value="CAF1223015.1"/>
    <property type="molecule type" value="Genomic_DNA"/>
</dbReference>
<evidence type="ECO:0000313" key="6">
    <source>
        <dbReference type="Proteomes" id="UP000663877"/>
    </source>
</evidence>
<dbReference type="Proteomes" id="UP000663845">
    <property type="component" value="Unassembled WGS sequence"/>
</dbReference>
<dbReference type="EMBL" id="CAJOAZ010000459">
    <property type="protein sequence ID" value="CAF3653842.1"/>
    <property type="molecule type" value="Genomic_DNA"/>
</dbReference>
<proteinExistence type="predicted"/>
<dbReference type="Proteomes" id="UP000663844">
    <property type="component" value="Unassembled WGS sequence"/>
</dbReference>
<name>A0A813NZI3_9BILA</name>
<dbReference type="EMBL" id="CAJNOI010000005">
    <property type="protein sequence ID" value="CAF0746829.1"/>
    <property type="molecule type" value="Genomic_DNA"/>
</dbReference>
<evidence type="ECO:0000313" key="4">
    <source>
        <dbReference type="EMBL" id="CAF3653842.1"/>
    </source>
</evidence>
<evidence type="ECO:0000313" key="2">
    <source>
        <dbReference type="EMBL" id="CAF1223015.1"/>
    </source>
</evidence>